<dbReference type="AlphaFoldDB" id="A0A097I5G2"/>
<evidence type="ECO:0000256" key="1">
    <source>
        <dbReference type="ARBA" id="ARBA00007583"/>
    </source>
</evidence>
<comment type="similarity">
    <text evidence="1">Belongs to the stealth family.</text>
</comment>
<dbReference type="GO" id="GO:0000271">
    <property type="term" value="P:polysaccharide biosynthetic process"/>
    <property type="evidence" value="ECO:0007669"/>
    <property type="project" value="UniProtKB-KW"/>
</dbReference>
<gene>
    <name evidence="5" type="primary">gtrOC7</name>
</gene>
<protein>
    <submittedName>
        <fullName evidence="5">GtrOC7</fullName>
    </submittedName>
</protein>
<sequence>MISFFIEFYLVNYCIYLDRCLMQPIDFVMIWVDSTDTKWQQQYIYYKSKETKTKIDELVDQCRYRDWNNLHYWFRSVEKFCPWVRKIHLVTCGHFPEFLVKNHPKLNLVTHDQIIELHCLPTFNSHAIEINIHKIEGLAEHFVYFNDDTFINSPLEPEFFFKNGLPCDGIQLQPLMVVGEENFLGAVALTDVAIINKYFDKRKLFRSNPCALFNHRYSISNNLGNFLSLYNRKFSSFYSTHLPQPFLKSVFEEVWRNEESYLKEVSSHRFRQPLDVNQYLFRLWQLCSARFYPVNIFQRGQNFNLRIQNLPEINYVIKNEQLPQICLNDDEHVVDFEKLKTEIIQIFEQKFNTVSSFEKKITH</sequence>
<accession>A0A097I5G2</accession>
<proteinExistence type="inferred from homology"/>
<feature type="domain" description="Stealth protein CR2 conserved region 2" evidence="4">
    <location>
        <begin position="63"/>
        <end position="163"/>
    </location>
</feature>
<organism evidence="5">
    <name type="scientific">Acinetobacter baumannii</name>
    <dbReference type="NCBI Taxonomy" id="470"/>
    <lineage>
        <taxon>Bacteria</taxon>
        <taxon>Pseudomonadati</taxon>
        <taxon>Pseudomonadota</taxon>
        <taxon>Gammaproteobacteria</taxon>
        <taxon>Moraxellales</taxon>
        <taxon>Moraxellaceae</taxon>
        <taxon>Acinetobacter</taxon>
        <taxon>Acinetobacter calcoaceticus/baumannii complex</taxon>
    </lineage>
</organism>
<dbReference type="EMBL" id="JQ684178">
    <property type="protein sequence ID" value="AIT56475.1"/>
    <property type="molecule type" value="Genomic_DNA"/>
</dbReference>
<keyword evidence="3" id="KW-0270">Exopolysaccharide synthesis</keyword>
<dbReference type="InterPro" id="IPR021520">
    <property type="entry name" value="Stealth_CR2"/>
</dbReference>
<evidence type="ECO:0000256" key="3">
    <source>
        <dbReference type="ARBA" id="ARBA00023169"/>
    </source>
</evidence>
<keyword evidence="2" id="KW-0808">Transferase</keyword>
<dbReference type="InterPro" id="IPR047141">
    <property type="entry name" value="Stealth"/>
</dbReference>
<dbReference type="PANTHER" id="PTHR24045:SF0">
    <property type="entry name" value="N-ACETYLGLUCOSAMINE-1-PHOSPHOTRANSFERASE SUBUNITS ALPHA_BETA"/>
    <property type="match status" value="1"/>
</dbReference>
<dbReference type="GO" id="GO:0016772">
    <property type="term" value="F:transferase activity, transferring phosphorus-containing groups"/>
    <property type="evidence" value="ECO:0007669"/>
    <property type="project" value="InterPro"/>
</dbReference>
<evidence type="ECO:0000259" key="4">
    <source>
        <dbReference type="Pfam" id="PF11380"/>
    </source>
</evidence>
<evidence type="ECO:0000256" key="2">
    <source>
        <dbReference type="ARBA" id="ARBA00022679"/>
    </source>
</evidence>
<dbReference type="PANTHER" id="PTHR24045">
    <property type="match status" value="1"/>
</dbReference>
<name>A0A097I5G2_ACIBA</name>
<evidence type="ECO:0000313" key="5">
    <source>
        <dbReference type="EMBL" id="AIT56475.1"/>
    </source>
</evidence>
<dbReference type="Pfam" id="PF11380">
    <property type="entry name" value="Stealth_CR2"/>
    <property type="match status" value="1"/>
</dbReference>
<reference evidence="5" key="1">
    <citation type="submission" date="2014-10" db="EMBL/GenBank/DDBJ databases">
        <authorList>
            <person name="Kenyon J.J."/>
            <person name="Hamidian M."/>
            <person name="Holt K.E."/>
            <person name="Pickard D."/>
            <person name="Dougan G."/>
            <person name="Hall R.M."/>
        </authorList>
    </citation>
    <scope>NUCLEOTIDE SEQUENCE</scope>
    <source>
        <strain evidence="5">A388</strain>
    </source>
</reference>